<dbReference type="PANTHER" id="PTHR43622">
    <property type="entry name" value="3-DEHYDROQUINATE SYNTHASE"/>
    <property type="match status" value="1"/>
</dbReference>
<dbReference type="InterPro" id="IPR030960">
    <property type="entry name" value="DHQS/DOIS_N"/>
</dbReference>
<feature type="non-terminal residue" evidence="4">
    <location>
        <position position="1"/>
    </location>
</feature>
<dbReference type="InterPro" id="IPR050071">
    <property type="entry name" value="Dehydroquinate_synthase"/>
</dbReference>
<evidence type="ECO:0000313" key="5">
    <source>
        <dbReference type="Proteomes" id="UP000555836"/>
    </source>
</evidence>
<gene>
    <name evidence="4" type="ORF">HKB21_01295</name>
</gene>
<dbReference type="AlphaFoldDB" id="A0A7Y0X449"/>
<sequence>LGGFVAASYMRGIPLVMLPTTLLAMVDSSVGGKVGLDLPEGKNLVGAFLQPRLVAADLGFLESLPGRELSRGLAEVIKMGLLAGGEFFGA</sequence>
<organism evidence="4 5">
    <name type="scientific">Vibrio parahaemolyticus</name>
    <dbReference type="NCBI Taxonomy" id="670"/>
    <lineage>
        <taxon>Bacteria</taxon>
        <taxon>Pseudomonadati</taxon>
        <taxon>Pseudomonadota</taxon>
        <taxon>Gammaproteobacteria</taxon>
        <taxon>Vibrionales</taxon>
        <taxon>Vibrionaceae</taxon>
        <taxon>Vibrio</taxon>
    </lineage>
</organism>
<proteinExistence type="predicted"/>
<dbReference type="GO" id="GO:0003856">
    <property type="term" value="F:3-dehydroquinate synthase activity"/>
    <property type="evidence" value="ECO:0007669"/>
    <property type="project" value="TreeGrafter"/>
</dbReference>
<dbReference type="GO" id="GO:0046872">
    <property type="term" value="F:metal ion binding"/>
    <property type="evidence" value="ECO:0007669"/>
    <property type="project" value="UniProtKB-KW"/>
</dbReference>
<feature type="domain" description="3-dehydroquinate synthase N-terminal" evidence="3">
    <location>
        <begin position="1"/>
        <end position="70"/>
    </location>
</feature>
<comment type="caution">
    <text evidence="4">The sequence shown here is derived from an EMBL/GenBank/DDBJ whole genome shotgun (WGS) entry which is preliminary data.</text>
</comment>
<dbReference type="Pfam" id="PF01761">
    <property type="entry name" value="DHQ_synthase"/>
    <property type="match status" value="1"/>
</dbReference>
<dbReference type="EMBL" id="JABCLD010000192">
    <property type="protein sequence ID" value="NMU24257.1"/>
    <property type="molecule type" value="Genomic_DNA"/>
</dbReference>
<dbReference type="SUPFAM" id="SSF56796">
    <property type="entry name" value="Dehydroquinate synthase-like"/>
    <property type="match status" value="1"/>
</dbReference>
<name>A0A7Y0X449_VIBPH</name>
<evidence type="ECO:0000313" key="4">
    <source>
        <dbReference type="EMBL" id="NMU24257.1"/>
    </source>
</evidence>
<dbReference type="Proteomes" id="UP000555836">
    <property type="component" value="Unassembled WGS sequence"/>
</dbReference>
<evidence type="ECO:0000256" key="2">
    <source>
        <dbReference type="ARBA" id="ARBA00023027"/>
    </source>
</evidence>
<feature type="non-terminal residue" evidence="4">
    <location>
        <position position="90"/>
    </location>
</feature>
<evidence type="ECO:0000259" key="3">
    <source>
        <dbReference type="Pfam" id="PF01761"/>
    </source>
</evidence>
<evidence type="ECO:0000256" key="1">
    <source>
        <dbReference type="ARBA" id="ARBA00022723"/>
    </source>
</evidence>
<dbReference type="PANTHER" id="PTHR43622:SF1">
    <property type="entry name" value="3-DEHYDROQUINATE SYNTHASE"/>
    <property type="match status" value="1"/>
</dbReference>
<reference evidence="4 5" key="1">
    <citation type="submission" date="2020-04" db="EMBL/GenBank/DDBJ databases">
        <title>Whole-genome sequencing of Vibrio spp. from China reveals different genetic environments of blaCTX-M-14 among diverse lineages.</title>
        <authorList>
            <person name="Zheng Z."/>
            <person name="Ye L."/>
            <person name="Chen S."/>
        </authorList>
    </citation>
    <scope>NUCLEOTIDE SEQUENCE [LARGE SCALE GENOMIC DNA]</scope>
    <source>
        <strain evidence="4 5">Vb0574</strain>
    </source>
</reference>
<accession>A0A7Y0X449</accession>
<dbReference type="Gene3D" id="3.40.50.1970">
    <property type="match status" value="1"/>
</dbReference>
<keyword evidence="2" id="KW-0520">NAD</keyword>
<protein>
    <submittedName>
        <fullName evidence="4">3-dehydroquinate synthase</fullName>
    </submittedName>
</protein>
<keyword evidence="1" id="KW-0479">Metal-binding</keyword>